<feature type="domain" description="HTH cro/C1-type" evidence="1">
    <location>
        <begin position="56"/>
        <end position="85"/>
    </location>
</feature>
<dbReference type="RefSeq" id="WP_083042265.1">
    <property type="nucleotide sequence ID" value="NZ_MVHP01000001.1"/>
</dbReference>
<name>A0A1X0DC26_9MYCO</name>
<organism evidence="2 3">
    <name type="scientific">Mycolicibacterium elephantis</name>
    <dbReference type="NCBI Taxonomy" id="81858"/>
    <lineage>
        <taxon>Bacteria</taxon>
        <taxon>Bacillati</taxon>
        <taxon>Actinomycetota</taxon>
        <taxon>Actinomycetes</taxon>
        <taxon>Mycobacteriales</taxon>
        <taxon>Mycobacteriaceae</taxon>
        <taxon>Mycolicibacterium</taxon>
    </lineage>
</organism>
<dbReference type="GO" id="GO:0003677">
    <property type="term" value="F:DNA binding"/>
    <property type="evidence" value="ECO:0007669"/>
    <property type="project" value="InterPro"/>
</dbReference>
<dbReference type="EMBL" id="MVHP01000001">
    <property type="protein sequence ID" value="ORA69340.1"/>
    <property type="molecule type" value="Genomic_DNA"/>
</dbReference>
<dbReference type="PROSITE" id="PS50943">
    <property type="entry name" value="HTH_CROC1"/>
    <property type="match status" value="1"/>
</dbReference>
<dbReference type="Proteomes" id="UP000192772">
    <property type="component" value="Unassembled WGS sequence"/>
</dbReference>
<comment type="caution">
    <text evidence="2">The sequence shown here is derived from an EMBL/GenBank/DDBJ whole genome shotgun (WGS) entry which is preliminary data.</text>
</comment>
<gene>
    <name evidence="2" type="ORF">BST23_01440</name>
</gene>
<dbReference type="InterPro" id="IPR010982">
    <property type="entry name" value="Lambda_DNA-bd_dom_sf"/>
</dbReference>
<dbReference type="AlphaFoldDB" id="A0A1X0DC26"/>
<dbReference type="SUPFAM" id="SSF47413">
    <property type="entry name" value="lambda repressor-like DNA-binding domains"/>
    <property type="match status" value="1"/>
</dbReference>
<reference evidence="2 3" key="1">
    <citation type="submission" date="2017-02" db="EMBL/GenBank/DDBJ databases">
        <title>The new phylogeny of genus Mycobacterium.</title>
        <authorList>
            <person name="Tortoli E."/>
            <person name="Trovato A."/>
            <person name="Cirillo D.M."/>
        </authorList>
    </citation>
    <scope>NUCLEOTIDE SEQUENCE [LARGE SCALE GENOMIC DNA]</scope>
    <source>
        <strain evidence="2 3">FI-09383</strain>
    </source>
</reference>
<dbReference type="CDD" id="cd00093">
    <property type="entry name" value="HTH_XRE"/>
    <property type="match status" value="1"/>
</dbReference>
<proteinExistence type="predicted"/>
<protein>
    <recommendedName>
        <fullName evidence="1">HTH cro/C1-type domain-containing protein</fullName>
    </recommendedName>
</protein>
<dbReference type="SMART" id="SM00530">
    <property type="entry name" value="HTH_XRE"/>
    <property type="match status" value="1"/>
</dbReference>
<dbReference type="Pfam" id="PF01381">
    <property type="entry name" value="HTH_3"/>
    <property type="match status" value="1"/>
</dbReference>
<sequence>MAPEKPEKKTAGRPLDVAGEAVRRNIRTIRDAQGISGAELSARMTELGRPIPPLGVQRIEAGTRRVDVDDLLAFAAALGVSPVTLLMPSKSTAEAQLSFGGVEVSARKLWQWLRAERGIQSLTGRQLEFITRSWPTWELERLERDFLDVRARQLREMTDPLGVKQADRLFEDDDGDNQ</sequence>
<dbReference type="STRING" id="81858.BST23_01440"/>
<dbReference type="InterPro" id="IPR001387">
    <property type="entry name" value="Cro/C1-type_HTH"/>
</dbReference>
<dbReference type="Gene3D" id="1.10.260.40">
    <property type="entry name" value="lambda repressor-like DNA-binding domains"/>
    <property type="match status" value="1"/>
</dbReference>
<evidence type="ECO:0000313" key="2">
    <source>
        <dbReference type="EMBL" id="ORA69340.1"/>
    </source>
</evidence>
<evidence type="ECO:0000313" key="3">
    <source>
        <dbReference type="Proteomes" id="UP000192772"/>
    </source>
</evidence>
<evidence type="ECO:0000259" key="1">
    <source>
        <dbReference type="PROSITE" id="PS50943"/>
    </source>
</evidence>
<accession>A0A1X0DC26</accession>